<proteinExistence type="predicted"/>
<comment type="caution">
    <text evidence="1">The sequence shown here is derived from an EMBL/GenBank/DDBJ whole genome shotgun (WGS) entry which is preliminary data.</text>
</comment>
<dbReference type="Proteomes" id="UP001172386">
    <property type="component" value="Unassembled WGS sequence"/>
</dbReference>
<dbReference type="EMBL" id="JAPDRQ010000092">
    <property type="protein sequence ID" value="KAJ9655645.1"/>
    <property type="molecule type" value="Genomic_DNA"/>
</dbReference>
<gene>
    <name evidence="1" type="ORF">H2198_005543</name>
</gene>
<keyword evidence="2" id="KW-1185">Reference proteome</keyword>
<evidence type="ECO:0000313" key="1">
    <source>
        <dbReference type="EMBL" id="KAJ9655645.1"/>
    </source>
</evidence>
<protein>
    <submittedName>
        <fullName evidence="1">Uncharacterized protein</fullName>
    </submittedName>
</protein>
<accession>A0ACC3A5F9</accession>
<reference evidence="1" key="1">
    <citation type="submission" date="2022-10" db="EMBL/GenBank/DDBJ databases">
        <title>Culturing micro-colonial fungi from biological soil crusts in the Mojave desert and describing Neophaeococcomyces mojavensis, and introducing the new genera and species Taxawa tesnikishii.</title>
        <authorList>
            <person name="Kurbessoian T."/>
            <person name="Stajich J.E."/>
        </authorList>
    </citation>
    <scope>NUCLEOTIDE SEQUENCE</scope>
    <source>
        <strain evidence="1">JES_112</strain>
    </source>
</reference>
<name>A0ACC3A5F9_9EURO</name>
<evidence type="ECO:0000313" key="2">
    <source>
        <dbReference type="Proteomes" id="UP001172386"/>
    </source>
</evidence>
<sequence>MKSNHTINGLKRWSCKTKTIPDISAIKNIHVYDFDNTLFSSPLPNPQLWHSTTIGLLQAYEVFAHGGWWHNPDILASTGDGLEAEEPRAWKGWWNEVVVSLAETSIKEEDTLTVLLTGRGETNFANLINRIADARHLDFDLVVLKPEVGPQQQQFVSTMEFKQAFLKDLVFTYRFADNIRIYEDRVKHVKGFRDYMEKVNKAFSSSDPDRQASERTSPCAAEVVHVCELKSSLDPQVEVIAVQRAINRHNEAIKTGGPNPTRAPEKFFKISEQFLYFGYLISQSDSARLITLCNAHAHLIDSGEVKYMASSILIAPFYPRKDLLEKVGGRGNKVTWQVTGVAKFEDRIWAARVTPVSDKQIHTQDDTPMVVLAIRKGSRQIDAQRIKNWQPPGTEKQFIFETVVGDKVMLKVEEADEGALGNRGNRKNNRYALNNHNKRKFGQDDSSLVNKENQPQNHDSTRNENTWAHVAQGNRSNQQAGTRSFQKTQKKFDKQRSHNQFNNNHNSAINSNAPPAQSLAAQSQANTPRQRGTGTRKGGRNGGPGGYKSLDDYGGPGFDGANDAQNGNNAAAAAGAMVMNY</sequence>
<organism evidence="1 2">
    <name type="scientific">Neophaeococcomyces mojaviensis</name>
    <dbReference type="NCBI Taxonomy" id="3383035"/>
    <lineage>
        <taxon>Eukaryota</taxon>
        <taxon>Fungi</taxon>
        <taxon>Dikarya</taxon>
        <taxon>Ascomycota</taxon>
        <taxon>Pezizomycotina</taxon>
        <taxon>Eurotiomycetes</taxon>
        <taxon>Chaetothyriomycetidae</taxon>
        <taxon>Chaetothyriales</taxon>
        <taxon>Chaetothyriales incertae sedis</taxon>
        <taxon>Neophaeococcomyces</taxon>
    </lineage>
</organism>